<feature type="domain" description="DNA mismatch repair proteins mutS family" evidence="11">
    <location>
        <begin position="709"/>
        <end position="725"/>
    </location>
</feature>
<dbReference type="InterPro" id="IPR007861">
    <property type="entry name" value="DNA_mismatch_repair_MutS_clamp"/>
</dbReference>
<dbReference type="NCBIfam" id="NF003810">
    <property type="entry name" value="PRK05399.1"/>
    <property type="match status" value="1"/>
</dbReference>
<evidence type="ECO:0000313" key="13">
    <source>
        <dbReference type="Proteomes" id="UP000177583"/>
    </source>
</evidence>
<evidence type="ECO:0000313" key="12">
    <source>
        <dbReference type="EMBL" id="OGG99717.1"/>
    </source>
</evidence>
<dbReference type="FunFam" id="3.40.50.300:FF:000870">
    <property type="entry name" value="MutS protein homolog 4"/>
    <property type="match status" value="1"/>
</dbReference>
<dbReference type="InterPro" id="IPR000432">
    <property type="entry name" value="DNA_mismatch_repair_MutS_C"/>
</dbReference>
<gene>
    <name evidence="9" type="primary">mutS</name>
    <name evidence="12" type="ORF">A2557_06140</name>
</gene>
<dbReference type="GO" id="GO:0006298">
    <property type="term" value="P:mismatch repair"/>
    <property type="evidence" value="ECO:0007669"/>
    <property type="project" value="UniProtKB-UniRule"/>
</dbReference>
<evidence type="ECO:0000256" key="7">
    <source>
        <dbReference type="ARBA" id="ARBA00023204"/>
    </source>
</evidence>
<evidence type="ECO:0000256" key="10">
    <source>
        <dbReference type="RuleBase" id="RU003756"/>
    </source>
</evidence>
<dbReference type="InterPro" id="IPR017261">
    <property type="entry name" value="DNA_mismatch_repair_MutS/MSH"/>
</dbReference>
<evidence type="ECO:0000256" key="5">
    <source>
        <dbReference type="ARBA" id="ARBA00022840"/>
    </source>
</evidence>
<dbReference type="GO" id="GO:0003684">
    <property type="term" value="F:damaged DNA binding"/>
    <property type="evidence" value="ECO:0007669"/>
    <property type="project" value="UniProtKB-UniRule"/>
</dbReference>
<dbReference type="InterPro" id="IPR036187">
    <property type="entry name" value="DNA_mismatch_repair_MutS_sf"/>
</dbReference>
<evidence type="ECO:0000256" key="8">
    <source>
        <dbReference type="ARBA" id="ARBA00024647"/>
    </source>
</evidence>
<dbReference type="SUPFAM" id="SSF53150">
    <property type="entry name" value="DNA repair protein MutS, domain II"/>
    <property type="match status" value="1"/>
</dbReference>
<dbReference type="Pfam" id="PF00488">
    <property type="entry name" value="MutS_V"/>
    <property type="match status" value="1"/>
</dbReference>
<dbReference type="InterPro" id="IPR027417">
    <property type="entry name" value="P-loop_NTPase"/>
</dbReference>
<accession>A0A1F6GNS5</accession>
<keyword evidence="7 9" id="KW-0234">DNA repair</keyword>
<dbReference type="GO" id="GO:0140664">
    <property type="term" value="F:ATP-dependent DNA damage sensor activity"/>
    <property type="evidence" value="ECO:0007669"/>
    <property type="project" value="InterPro"/>
</dbReference>
<dbReference type="FunFam" id="3.40.1170.10:FF:000001">
    <property type="entry name" value="DNA mismatch repair protein MutS"/>
    <property type="match status" value="1"/>
</dbReference>
<dbReference type="HAMAP" id="MF_00096">
    <property type="entry name" value="MutS"/>
    <property type="match status" value="1"/>
</dbReference>
<dbReference type="SMART" id="SM00533">
    <property type="entry name" value="MUTSd"/>
    <property type="match status" value="1"/>
</dbReference>
<dbReference type="Gene3D" id="3.30.420.110">
    <property type="entry name" value="MutS, connector domain"/>
    <property type="match status" value="1"/>
</dbReference>
<organism evidence="12 13">
    <name type="scientific">Candidatus Lambdaproteobacteria bacterium RIFOXYD2_FULL_56_26</name>
    <dbReference type="NCBI Taxonomy" id="1817773"/>
    <lineage>
        <taxon>Bacteria</taxon>
        <taxon>Pseudomonadati</taxon>
        <taxon>Pseudomonadota</taxon>
        <taxon>Candidatus Lambdaproteobacteria</taxon>
    </lineage>
</organism>
<proteinExistence type="inferred from homology"/>
<comment type="similarity">
    <text evidence="1 9 10">Belongs to the DNA mismatch repair MutS family.</text>
</comment>
<dbReference type="InterPro" id="IPR007695">
    <property type="entry name" value="DNA_mismatch_repair_MutS-lik_N"/>
</dbReference>
<evidence type="ECO:0000256" key="6">
    <source>
        <dbReference type="ARBA" id="ARBA00023125"/>
    </source>
</evidence>
<dbReference type="PROSITE" id="PS00486">
    <property type="entry name" value="DNA_MISMATCH_REPAIR_2"/>
    <property type="match status" value="1"/>
</dbReference>
<dbReference type="SUPFAM" id="SSF52540">
    <property type="entry name" value="P-loop containing nucleoside triphosphate hydrolases"/>
    <property type="match status" value="1"/>
</dbReference>
<keyword evidence="3 9" id="KW-0547">Nucleotide-binding</keyword>
<dbReference type="SMART" id="SM00534">
    <property type="entry name" value="MUTSac"/>
    <property type="match status" value="1"/>
</dbReference>
<dbReference type="GO" id="GO:0005829">
    <property type="term" value="C:cytosol"/>
    <property type="evidence" value="ECO:0007669"/>
    <property type="project" value="TreeGrafter"/>
</dbReference>
<keyword evidence="4 9" id="KW-0227">DNA damage</keyword>
<dbReference type="Pfam" id="PF05192">
    <property type="entry name" value="MutS_III"/>
    <property type="match status" value="1"/>
</dbReference>
<dbReference type="SUPFAM" id="SSF48334">
    <property type="entry name" value="DNA repair protein MutS, domain III"/>
    <property type="match status" value="1"/>
</dbReference>
<dbReference type="Gene3D" id="3.40.1170.10">
    <property type="entry name" value="DNA repair protein MutS, domain I"/>
    <property type="match status" value="1"/>
</dbReference>
<dbReference type="InterPro" id="IPR007860">
    <property type="entry name" value="DNA_mmatch_repair_MutS_con_dom"/>
</dbReference>
<dbReference type="EMBL" id="MFNF01000055">
    <property type="protein sequence ID" value="OGG99717.1"/>
    <property type="molecule type" value="Genomic_DNA"/>
</dbReference>
<dbReference type="InterPro" id="IPR016151">
    <property type="entry name" value="DNA_mismatch_repair_MutS_N"/>
</dbReference>
<dbReference type="Gene3D" id="3.40.50.300">
    <property type="entry name" value="P-loop containing nucleotide triphosphate hydrolases"/>
    <property type="match status" value="1"/>
</dbReference>
<evidence type="ECO:0000259" key="11">
    <source>
        <dbReference type="PROSITE" id="PS00486"/>
    </source>
</evidence>
<dbReference type="InterPro" id="IPR036678">
    <property type="entry name" value="MutS_con_dom_sf"/>
</dbReference>
<dbReference type="AlphaFoldDB" id="A0A1F6GNS5"/>
<dbReference type="Pfam" id="PF01624">
    <property type="entry name" value="MutS_I"/>
    <property type="match status" value="1"/>
</dbReference>
<dbReference type="NCBIfam" id="TIGR01070">
    <property type="entry name" value="mutS1"/>
    <property type="match status" value="1"/>
</dbReference>
<dbReference type="Pfam" id="PF05190">
    <property type="entry name" value="MutS_IV"/>
    <property type="match status" value="1"/>
</dbReference>
<dbReference type="CDD" id="cd03284">
    <property type="entry name" value="ABC_MutS1"/>
    <property type="match status" value="1"/>
</dbReference>
<dbReference type="Pfam" id="PF05188">
    <property type="entry name" value="MutS_II"/>
    <property type="match status" value="1"/>
</dbReference>
<dbReference type="InterPro" id="IPR007696">
    <property type="entry name" value="DNA_mismatch_repair_MutS_core"/>
</dbReference>
<name>A0A1F6GNS5_9PROT</name>
<dbReference type="PIRSF" id="PIRSF037677">
    <property type="entry name" value="DNA_mis_repair_Msh6"/>
    <property type="match status" value="1"/>
</dbReference>
<dbReference type="GO" id="GO:0030983">
    <property type="term" value="F:mismatched DNA binding"/>
    <property type="evidence" value="ECO:0007669"/>
    <property type="project" value="InterPro"/>
</dbReference>
<reference evidence="12 13" key="1">
    <citation type="journal article" date="2016" name="Nat. Commun.">
        <title>Thousands of microbial genomes shed light on interconnected biogeochemical processes in an aquifer system.</title>
        <authorList>
            <person name="Anantharaman K."/>
            <person name="Brown C.T."/>
            <person name="Hug L.A."/>
            <person name="Sharon I."/>
            <person name="Castelle C.J."/>
            <person name="Probst A.J."/>
            <person name="Thomas B.C."/>
            <person name="Singh A."/>
            <person name="Wilkins M.J."/>
            <person name="Karaoz U."/>
            <person name="Brodie E.L."/>
            <person name="Williams K.H."/>
            <person name="Hubbard S.S."/>
            <person name="Banfield J.F."/>
        </authorList>
    </citation>
    <scope>NUCLEOTIDE SEQUENCE [LARGE SCALE GENOMIC DNA]</scope>
</reference>
<dbReference type="SUPFAM" id="SSF55271">
    <property type="entry name" value="DNA repair protein MutS, domain I"/>
    <property type="match status" value="1"/>
</dbReference>
<dbReference type="PANTHER" id="PTHR11361:SF34">
    <property type="entry name" value="DNA MISMATCH REPAIR PROTEIN MSH1, MITOCHONDRIAL"/>
    <property type="match status" value="1"/>
</dbReference>
<evidence type="ECO:0000256" key="4">
    <source>
        <dbReference type="ARBA" id="ARBA00022763"/>
    </source>
</evidence>
<dbReference type="InterPro" id="IPR045076">
    <property type="entry name" value="MutS"/>
</dbReference>
<protein>
    <recommendedName>
        <fullName evidence="2 9">DNA mismatch repair protein MutS</fullName>
    </recommendedName>
</protein>
<dbReference type="PANTHER" id="PTHR11361">
    <property type="entry name" value="DNA MISMATCH REPAIR PROTEIN MUTS FAMILY MEMBER"/>
    <property type="match status" value="1"/>
</dbReference>
<evidence type="ECO:0000256" key="1">
    <source>
        <dbReference type="ARBA" id="ARBA00006271"/>
    </source>
</evidence>
<dbReference type="InterPro" id="IPR005748">
    <property type="entry name" value="DNA_mismatch_repair_MutS"/>
</dbReference>
<keyword evidence="6 9" id="KW-0238">DNA-binding</keyword>
<evidence type="ECO:0000256" key="9">
    <source>
        <dbReference type="HAMAP-Rule" id="MF_00096"/>
    </source>
</evidence>
<evidence type="ECO:0000256" key="3">
    <source>
        <dbReference type="ARBA" id="ARBA00022741"/>
    </source>
</evidence>
<dbReference type="Proteomes" id="UP000177583">
    <property type="component" value="Unassembled WGS sequence"/>
</dbReference>
<dbReference type="GO" id="GO:0005524">
    <property type="term" value="F:ATP binding"/>
    <property type="evidence" value="ECO:0007669"/>
    <property type="project" value="UniProtKB-UniRule"/>
</dbReference>
<sequence>MSEPKEAQLTPMLKHFYQTKEAVGEAILFYRMGDFYEMFGEDAVAASKVLQIQLTTRGKGTTNAVPMCGVPVHAYQAYVNKLTKAGLKVAICEQMEDPALAKGLVKREVVRVITPGTILAEDLLEPGKNQFLLSLTLDSHKKLLGLAFADLTTGELELEEIEVQGGYGAFLERFQLYRPKEILFPKAHRGEDFYGPLVERLLQKPPHLEPFDRYHFEPEPAVKVLTQHFGVLSLDGFGLGGLSAGLCAAGALLAYLKETQKESLAHFQSIRRLNPQKTMLLDEATVANLELFESQDGSVQNSLLGLLDLNKTPMGSRLLRRWIGSPLLELGAITRRLDRVSAFVSQVPLTQELRLSLKEIGDLERTLARISLSGCTVQDLIRLKRGLAPLEGIKALLGKAQGSGLEKYTQPFDSLADLFHLLDCQLVESASGVKLTEGGYIAPGVDEQLDRLRGLARDGKQLIANLEAKERRETGIGSLKISYNRVFGYYLEVTKATKGQVPDRYLRKQTLAGSERYSTPELAELEESLLGADDEAKALEMRIFGELRAKVIAQAGRIQAMSRLLAQLDVLSSLAQVARERNYVRPEFNLDPNERVMFLSQARHPVIEAILTDQPFIANDLELNGQTDWIHILTGPNMGGKSTYMRQAALIALMAQMGSFVPAKQARLPLFDRIFTRVGASDSLTRGQSTFMVEMTEAASILNNASRTSLVILDEIGRGTSTLDGISLAWAIVEHLHRLGALTLFATHYHELVRLEEELKGVSNAKVVVKEEGEKIVFLKKVVAGQADKSYGIHVAELAGLPRSVLSLAKGILNRLEYAQARLADSLDRNPSLELESKAEPVNQQISFAPVEAPWVEELRSFDLNHKTPLEALQLVHRLQQKL</sequence>
<comment type="caution">
    <text evidence="12">The sequence shown here is derived from an EMBL/GenBank/DDBJ whole genome shotgun (WGS) entry which is preliminary data.</text>
</comment>
<comment type="function">
    <text evidence="8 9">This protein is involved in the repair of mismatches in DNA. It is possible that it carries out the mismatch recognition step. This protein has a weak ATPase activity.</text>
</comment>
<evidence type="ECO:0000256" key="2">
    <source>
        <dbReference type="ARBA" id="ARBA00021982"/>
    </source>
</evidence>
<dbReference type="Gene3D" id="1.10.1420.10">
    <property type="match status" value="2"/>
</dbReference>
<keyword evidence="5 9" id="KW-0067">ATP-binding</keyword>
<feature type="binding site" evidence="9">
    <location>
        <begin position="635"/>
        <end position="642"/>
    </location>
    <ligand>
        <name>ATP</name>
        <dbReference type="ChEBI" id="CHEBI:30616"/>
    </ligand>
</feature>